<dbReference type="Proteomes" id="UP000053593">
    <property type="component" value="Unassembled WGS sequence"/>
</dbReference>
<name>A0A0D0C963_9AGAR</name>
<dbReference type="HOGENOM" id="CLU_2622266_0_0_1"/>
<evidence type="ECO:0000313" key="2">
    <source>
        <dbReference type="Proteomes" id="UP000053593"/>
    </source>
</evidence>
<dbReference type="EMBL" id="KN834865">
    <property type="protein sequence ID" value="KIK51353.1"/>
    <property type="molecule type" value="Genomic_DNA"/>
</dbReference>
<proteinExistence type="predicted"/>
<organism evidence="1 2">
    <name type="scientific">Collybiopsis luxurians FD-317 M1</name>
    <dbReference type="NCBI Taxonomy" id="944289"/>
    <lineage>
        <taxon>Eukaryota</taxon>
        <taxon>Fungi</taxon>
        <taxon>Dikarya</taxon>
        <taxon>Basidiomycota</taxon>
        <taxon>Agaricomycotina</taxon>
        <taxon>Agaricomycetes</taxon>
        <taxon>Agaricomycetidae</taxon>
        <taxon>Agaricales</taxon>
        <taxon>Marasmiineae</taxon>
        <taxon>Omphalotaceae</taxon>
        <taxon>Collybiopsis</taxon>
        <taxon>Collybiopsis luxurians</taxon>
    </lineage>
</organism>
<gene>
    <name evidence="1" type="ORF">GYMLUDRAFT_395692</name>
</gene>
<keyword evidence="2" id="KW-1185">Reference proteome</keyword>
<reference evidence="1 2" key="1">
    <citation type="submission" date="2014-04" db="EMBL/GenBank/DDBJ databases">
        <title>Evolutionary Origins and Diversification of the Mycorrhizal Mutualists.</title>
        <authorList>
            <consortium name="DOE Joint Genome Institute"/>
            <consortium name="Mycorrhizal Genomics Consortium"/>
            <person name="Kohler A."/>
            <person name="Kuo A."/>
            <person name="Nagy L.G."/>
            <person name="Floudas D."/>
            <person name="Copeland A."/>
            <person name="Barry K.W."/>
            <person name="Cichocki N."/>
            <person name="Veneault-Fourrey C."/>
            <person name="LaButti K."/>
            <person name="Lindquist E.A."/>
            <person name="Lipzen A."/>
            <person name="Lundell T."/>
            <person name="Morin E."/>
            <person name="Murat C."/>
            <person name="Riley R."/>
            <person name="Ohm R."/>
            <person name="Sun H."/>
            <person name="Tunlid A."/>
            <person name="Henrissat B."/>
            <person name="Grigoriev I.V."/>
            <person name="Hibbett D.S."/>
            <person name="Martin F."/>
        </authorList>
    </citation>
    <scope>NUCLEOTIDE SEQUENCE [LARGE SCALE GENOMIC DNA]</scope>
    <source>
        <strain evidence="1 2">FD-317 M1</strain>
    </source>
</reference>
<dbReference type="AlphaFoldDB" id="A0A0D0C963"/>
<sequence>MTYSPAQFVANVTFASCSWTSTSLILRASARCTTHHKYSPISSHQGVVWKLQSSHNSPSKLHFQAFSANEIFSELFYG</sequence>
<protein>
    <submittedName>
        <fullName evidence="1">Uncharacterized protein</fullName>
    </submittedName>
</protein>
<accession>A0A0D0C963</accession>
<evidence type="ECO:0000313" key="1">
    <source>
        <dbReference type="EMBL" id="KIK51353.1"/>
    </source>
</evidence>